<dbReference type="Proteomes" id="UP000016505">
    <property type="component" value="Chromosome I"/>
</dbReference>
<dbReference type="PANTHER" id="PTHR45528">
    <property type="entry name" value="SENSOR HISTIDINE KINASE CPXA"/>
    <property type="match status" value="1"/>
</dbReference>
<evidence type="ECO:0000256" key="9">
    <source>
        <dbReference type="ARBA" id="ARBA00023136"/>
    </source>
</evidence>
<dbReference type="SUPFAM" id="SSF47384">
    <property type="entry name" value="Homodimeric domain of signal transducing histidine kinase"/>
    <property type="match status" value="1"/>
</dbReference>
<dbReference type="PANTHER" id="PTHR45528:SF12">
    <property type="entry name" value="SENSOR HISTIDINE KINASE ARSS"/>
    <property type="match status" value="1"/>
</dbReference>
<keyword evidence="4" id="KW-0597">Phosphoprotein</keyword>
<dbReference type="CDD" id="cd00075">
    <property type="entry name" value="HATPase"/>
    <property type="match status" value="1"/>
</dbReference>
<dbReference type="InterPro" id="IPR036097">
    <property type="entry name" value="HisK_dim/P_sf"/>
</dbReference>
<dbReference type="SMART" id="SM00387">
    <property type="entry name" value="HATPase_c"/>
    <property type="match status" value="1"/>
</dbReference>
<evidence type="ECO:0000256" key="7">
    <source>
        <dbReference type="ARBA" id="ARBA00022777"/>
    </source>
</evidence>
<sequence>MSQQQNKNHSIKRKLVNNISAVISVILFTIFLTVDLSVDTWVEDQFNQSLTNKANYLKTLVEDDNNVVEFDFAGEFMSEYEAADATEFYQLWHGRDVFERSDSLELYENANLPFLEMPINESKIIDYELPNGRDGRALISHFVAQKDDRNPTHSAVFNTMTLAIAAPTAELNKVLIIIDVVFILTCVLGVFGVRYLVTRIVNKGLHPLHNLNDQIKLLDITGVAQTIESDFKVEEIEPIRNELNKFITVNQQLYSNEKRLTSDIAHELKTPIAELISLSEVAIRYPDDKRISDTYTSDVLNISQRMKTIVSNLLLLQRSSSSTMQLNAQNIILNNLVNQIIDELTFKHPTIKTRLNNEISDELTLNADEFSLNTILCNLIDNALFYGLPEAPIKLTAVNNSTNMSISVSNKVNKPLSSEQLTAIFDPLYQLDSSRTNNQRHGLGLSIVQSLCNLNGFTITASNTENNTLTFILTLPLK</sequence>
<dbReference type="GO" id="GO:0016020">
    <property type="term" value="C:membrane"/>
    <property type="evidence" value="ECO:0007669"/>
    <property type="project" value="UniProtKB-SubCell"/>
</dbReference>
<organism evidence="12 13">
    <name type="scientific">Pseudoalteromonas arctica A 37-1-2</name>
    <dbReference type="NCBI Taxonomy" id="1117313"/>
    <lineage>
        <taxon>Bacteria</taxon>
        <taxon>Pseudomonadati</taxon>
        <taxon>Pseudomonadota</taxon>
        <taxon>Gammaproteobacteria</taxon>
        <taxon>Alteromonadales</taxon>
        <taxon>Pseudoalteromonadaceae</taxon>
        <taxon>Pseudoalteromonas</taxon>
    </lineage>
</organism>
<dbReference type="InterPro" id="IPR005467">
    <property type="entry name" value="His_kinase_dom"/>
</dbReference>
<dbReference type="EMBL" id="CP011025">
    <property type="protein sequence ID" value="ATC85102.1"/>
    <property type="molecule type" value="Genomic_DNA"/>
</dbReference>
<proteinExistence type="predicted"/>
<evidence type="ECO:0000256" key="2">
    <source>
        <dbReference type="ARBA" id="ARBA00004141"/>
    </source>
</evidence>
<feature type="transmembrane region" description="Helical" evidence="10">
    <location>
        <begin position="15"/>
        <end position="34"/>
    </location>
</feature>
<dbReference type="Gene3D" id="3.30.565.10">
    <property type="entry name" value="Histidine kinase-like ATPase, C-terminal domain"/>
    <property type="match status" value="1"/>
</dbReference>
<dbReference type="InterPro" id="IPR003594">
    <property type="entry name" value="HATPase_dom"/>
</dbReference>
<feature type="transmembrane region" description="Helical" evidence="10">
    <location>
        <begin position="174"/>
        <end position="197"/>
    </location>
</feature>
<evidence type="ECO:0000256" key="3">
    <source>
        <dbReference type="ARBA" id="ARBA00012438"/>
    </source>
</evidence>
<dbReference type="InterPro" id="IPR036890">
    <property type="entry name" value="HATPase_C_sf"/>
</dbReference>
<comment type="catalytic activity">
    <reaction evidence="1">
        <text>ATP + protein L-histidine = ADP + protein N-phospho-L-histidine.</text>
        <dbReference type="EC" id="2.7.13.3"/>
    </reaction>
</comment>
<evidence type="ECO:0000313" key="12">
    <source>
        <dbReference type="EMBL" id="ATC85102.1"/>
    </source>
</evidence>
<dbReference type="PROSITE" id="PS50109">
    <property type="entry name" value="HIS_KIN"/>
    <property type="match status" value="1"/>
</dbReference>
<keyword evidence="5" id="KW-0808">Transferase</keyword>
<dbReference type="GO" id="GO:0000155">
    <property type="term" value="F:phosphorelay sensor kinase activity"/>
    <property type="evidence" value="ECO:0007669"/>
    <property type="project" value="InterPro"/>
</dbReference>
<accession>A0A290RXN6</accession>
<name>A0A290RXN6_9GAMM</name>
<keyword evidence="8 10" id="KW-1133">Transmembrane helix</keyword>
<keyword evidence="6 10" id="KW-0812">Transmembrane</keyword>
<dbReference type="SMART" id="SM00388">
    <property type="entry name" value="HisKA"/>
    <property type="match status" value="1"/>
</dbReference>
<dbReference type="InterPro" id="IPR050398">
    <property type="entry name" value="HssS/ArlS-like"/>
</dbReference>
<evidence type="ECO:0000256" key="5">
    <source>
        <dbReference type="ARBA" id="ARBA00022679"/>
    </source>
</evidence>
<keyword evidence="7" id="KW-0418">Kinase</keyword>
<evidence type="ECO:0000313" key="13">
    <source>
        <dbReference type="Proteomes" id="UP000016505"/>
    </source>
</evidence>
<dbReference type="OrthoDB" id="9804645at2"/>
<dbReference type="InterPro" id="IPR003661">
    <property type="entry name" value="HisK_dim/P_dom"/>
</dbReference>
<evidence type="ECO:0000259" key="11">
    <source>
        <dbReference type="PROSITE" id="PS50109"/>
    </source>
</evidence>
<comment type="subcellular location">
    <subcellularLocation>
        <location evidence="2">Membrane</location>
        <topology evidence="2">Multi-pass membrane protein</topology>
    </subcellularLocation>
</comment>
<reference evidence="12 13" key="1">
    <citation type="journal article" date="2012" name="J. Bacteriol.">
        <title>Genome sequences of type strains of seven species of the marine bacterium Pseudoalteromonas.</title>
        <authorList>
            <person name="Xie B.B."/>
            <person name="Shu Y.L."/>
            <person name="Qin Q.L."/>
            <person name="Rong J.C."/>
            <person name="Zhang X.Y."/>
            <person name="Chen X.L."/>
            <person name="Shi M."/>
            <person name="He H.L."/>
            <person name="Zhou B.C."/>
            <person name="Zhang Y.Z."/>
        </authorList>
    </citation>
    <scope>NUCLEOTIDE SEQUENCE [LARGE SCALE GENOMIC DNA]</scope>
    <source>
        <strain evidence="12 13">A 37-1-2</strain>
    </source>
</reference>
<evidence type="ECO:0000256" key="8">
    <source>
        <dbReference type="ARBA" id="ARBA00022989"/>
    </source>
</evidence>
<dbReference type="Pfam" id="PF02518">
    <property type="entry name" value="HATPase_c"/>
    <property type="match status" value="1"/>
</dbReference>
<keyword evidence="9 10" id="KW-0472">Membrane</keyword>
<dbReference type="Pfam" id="PF00512">
    <property type="entry name" value="HisKA"/>
    <property type="match status" value="1"/>
</dbReference>
<dbReference type="EC" id="2.7.13.3" evidence="3"/>
<dbReference type="KEGG" id="part:PARC_a0358"/>
<dbReference type="AlphaFoldDB" id="A0A290RXN6"/>
<dbReference type="RefSeq" id="WP_010553836.1">
    <property type="nucleotide sequence ID" value="NZ_CP011025.1"/>
</dbReference>
<evidence type="ECO:0000256" key="4">
    <source>
        <dbReference type="ARBA" id="ARBA00022553"/>
    </source>
</evidence>
<evidence type="ECO:0000256" key="6">
    <source>
        <dbReference type="ARBA" id="ARBA00022692"/>
    </source>
</evidence>
<dbReference type="Gene3D" id="1.10.287.130">
    <property type="match status" value="1"/>
</dbReference>
<evidence type="ECO:0000256" key="10">
    <source>
        <dbReference type="SAM" id="Phobius"/>
    </source>
</evidence>
<feature type="domain" description="Histidine kinase" evidence="11">
    <location>
        <begin position="263"/>
        <end position="478"/>
    </location>
</feature>
<gene>
    <name evidence="12" type="ORF">PARC_a0358</name>
</gene>
<evidence type="ECO:0000256" key="1">
    <source>
        <dbReference type="ARBA" id="ARBA00000085"/>
    </source>
</evidence>
<dbReference type="SUPFAM" id="SSF55874">
    <property type="entry name" value="ATPase domain of HSP90 chaperone/DNA topoisomerase II/histidine kinase"/>
    <property type="match status" value="1"/>
</dbReference>
<dbReference type="CDD" id="cd00082">
    <property type="entry name" value="HisKA"/>
    <property type="match status" value="1"/>
</dbReference>
<protein>
    <recommendedName>
        <fullName evidence="3">histidine kinase</fullName>
        <ecNumber evidence="3">2.7.13.3</ecNumber>
    </recommendedName>
</protein>